<accession>B3H5Z0</accession>
<dbReference type="ExpressionAtlas" id="B3H5Z0">
    <property type="expression patterns" value="baseline and differential"/>
</dbReference>
<dbReference type="GeneID" id="6240257"/>
<protein>
    <submittedName>
        <fullName evidence="2">Uncharacterized protein</fullName>
    </submittedName>
</protein>
<dbReference type="EMBL" id="CP002686">
    <property type="protein sequence ID" value="AEE80225.1"/>
    <property type="molecule type" value="Genomic_DNA"/>
</dbReference>
<evidence type="ECO:0000313" key="3">
    <source>
        <dbReference type="Proteomes" id="UP000006548"/>
    </source>
</evidence>
<reference evidence="2 3" key="1">
    <citation type="journal article" date="2000" name="Nature">
        <title>Sequence and analysis of chromosome 3 of the plant Arabidopsis thaliana.</title>
        <authorList>
            <consortium name="European Union Chromosome 3 Arabidopsis Sequencing Consortium"/>
            <consortium name="Institute for Genomic Research"/>
            <consortium name="Kazusa DNA Research Institute"/>
            <person name="Salanoubat M."/>
            <person name="Lemcke K."/>
            <person name="Rieger M."/>
            <person name="Ansorge W."/>
            <person name="Unseld M."/>
            <person name="Fartmann B."/>
            <person name="Valle G."/>
            <person name="Blocker H."/>
            <person name="Perez-Alonso M."/>
            <person name="Obermaier B."/>
            <person name="Delseny M."/>
            <person name="Boutry M."/>
            <person name="Grivell L.A."/>
            <person name="Mache R."/>
            <person name="Puigdomenech P."/>
            <person name="De Simone V."/>
            <person name="Choisne N."/>
            <person name="Artiguenave F."/>
            <person name="Robert C."/>
            <person name="Brottier P."/>
            <person name="Wincker P."/>
            <person name="Cattolico L."/>
            <person name="Weissenbach J."/>
            <person name="Saurin W."/>
            <person name="Quetier F."/>
            <person name="Schafer M."/>
            <person name="Muller-Auer S."/>
            <person name="Gabel C."/>
            <person name="Fuchs M."/>
            <person name="Benes V."/>
            <person name="Wurmbach E."/>
            <person name="Drzonek H."/>
            <person name="Erfle H."/>
            <person name="Jordan N."/>
            <person name="Bangert S."/>
            <person name="Wiedelmann R."/>
            <person name="Kranz H."/>
            <person name="Voss H."/>
            <person name="Holland R."/>
            <person name="Brandt P."/>
            <person name="Nyakatura G."/>
            <person name="Vezzi A."/>
            <person name="D'Angelo M."/>
            <person name="Pallavicini A."/>
            <person name="Toppo S."/>
            <person name="Simionati B."/>
            <person name="Conrad A."/>
            <person name="Hornischer K."/>
            <person name="Kauer G."/>
            <person name="Lohnert T.H."/>
            <person name="Nordsiek G."/>
            <person name="Reichelt J."/>
            <person name="Scharfe M."/>
            <person name="Schon O."/>
            <person name="Bargues M."/>
            <person name="Terol J."/>
            <person name="Climent J."/>
            <person name="Navarro P."/>
            <person name="Collado C."/>
            <person name="Perez-Perez A."/>
            <person name="Ottenwalder B."/>
            <person name="Duchemin D."/>
            <person name="Cooke R."/>
            <person name="Laudie M."/>
            <person name="Berger-Llauro C."/>
            <person name="Purnelle B."/>
            <person name="Masuy D."/>
            <person name="de Haan M."/>
            <person name="Maarse A.C."/>
            <person name="Alcaraz J.P."/>
            <person name="Cottet A."/>
            <person name="Casacuberta E."/>
            <person name="Monfort A."/>
            <person name="Argiriou A."/>
            <person name="flores M."/>
            <person name="Liguori R."/>
            <person name="Vitale D."/>
            <person name="Mannhaupt G."/>
            <person name="Haase D."/>
            <person name="Schoof H."/>
            <person name="Rudd S."/>
            <person name="Zaccaria P."/>
            <person name="Mewes H.W."/>
            <person name="Mayer K.F."/>
            <person name="Kaul S."/>
            <person name="Town C.D."/>
            <person name="Koo H.L."/>
            <person name="Tallon L.J."/>
            <person name="Jenkins J."/>
            <person name="Rooney T."/>
            <person name="Rizzo M."/>
            <person name="Walts A."/>
            <person name="Utterback T."/>
            <person name="Fujii C.Y."/>
            <person name="Shea T.P."/>
            <person name="Creasy T.H."/>
            <person name="Haas B."/>
            <person name="Maiti R."/>
            <person name="Wu D."/>
            <person name="Peterson J."/>
            <person name="Van Aken S."/>
            <person name="Pai G."/>
            <person name="Militscher J."/>
            <person name="Sellers P."/>
            <person name="Gill J.E."/>
            <person name="Feldblyum T.V."/>
            <person name="Preuss D."/>
            <person name="Lin X."/>
            <person name="Nierman W.C."/>
            <person name="Salzberg S.L."/>
            <person name="White O."/>
            <person name="Venter J.C."/>
            <person name="Fraser C.M."/>
            <person name="Kaneko T."/>
            <person name="Nakamura Y."/>
            <person name="Sato S."/>
            <person name="Kato T."/>
            <person name="Asamizu E."/>
            <person name="Sasamoto S."/>
            <person name="Kimura T."/>
            <person name="Idesawa K."/>
            <person name="Kawashima K."/>
            <person name="Kishida Y."/>
            <person name="Kiyokawa C."/>
            <person name="Kohara M."/>
            <person name="Matsumoto M."/>
            <person name="Matsuno A."/>
            <person name="Muraki A."/>
            <person name="Nakayama S."/>
            <person name="Nakazaki N."/>
            <person name="Shinpo S."/>
            <person name="Takeuchi C."/>
            <person name="Wada T."/>
            <person name="Watanabe A."/>
            <person name="Yamada M."/>
            <person name="Yasuda M."/>
            <person name="Tabata S."/>
        </authorList>
    </citation>
    <scope>NUCLEOTIDE SEQUENCE [LARGE SCALE GENOMIC DNA]</scope>
    <source>
        <strain evidence="3">cv. Columbia</strain>
    </source>
</reference>
<dbReference type="Araport" id="AT3G61571"/>
<evidence type="ECO:0000313" key="2">
    <source>
        <dbReference type="EMBL" id="AEE80225.1"/>
    </source>
</evidence>
<organism evidence="2 3">
    <name type="scientific">Arabidopsis thaliana</name>
    <name type="common">Mouse-ear cress</name>
    <dbReference type="NCBI Taxonomy" id="3702"/>
    <lineage>
        <taxon>Eukaryota</taxon>
        <taxon>Viridiplantae</taxon>
        <taxon>Streptophyta</taxon>
        <taxon>Embryophyta</taxon>
        <taxon>Tracheophyta</taxon>
        <taxon>Spermatophyta</taxon>
        <taxon>Magnoliopsida</taxon>
        <taxon>eudicotyledons</taxon>
        <taxon>Gunneridae</taxon>
        <taxon>Pentapetalae</taxon>
        <taxon>rosids</taxon>
        <taxon>malvids</taxon>
        <taxon>Brassicales</taxon>
        <taxon>Brassicaceae</taxon>
        <taxon>Camelineae</taxon>
        <taxon>Arabidopsis</taxon>
    </lineage>
</organism>
<dbReference type="TAIR" id="AT3G61571"/>
<dbReference type="PaxDb" id="3702-AT3G61571.1"/>
<dbReference type="RefSeq" id="NP_001118877.1">
    <property type="nucleotide sequence ID" value="NM_001125405.2"/>
</dbReference>
<sequence>MPSWPISQFLRSDIPSRIYNFFKSLPLTKAELDFPSEINNFFTMPPTIEEHMS</sequence>
<dbReference type="AlphaFoldDB" id="B3H5Z0"/>
<proteinExistence type="predicted"/>
<name>B3H5Z0_ARATH</name>
<dbReference type="KEGG" id="ath:AT3G61571"/>
<dbReference type="SMR" id="B3H5Z0"/>
<reference evidence="3" key="2">
    <citation type="journal article" date="2017" name="Plant J.">
        <title>Araport11: a complete reannotation of the Arabidopsis thaliana reference genome.</title>
        <authorList>
            <person name="Cheng C.Y."/>
            <person name="Krishnakumar V."/>
            <person name="Chan A.P."/>
            <person name="Thibaud-Nissen F."/>
            <person name="Schobel S."/>
            <person name="Town C.D."/>
        </authorList>
    </citation>
    <scope>GENOME REANNOTATION</scope>
    <source>
        <strain evidence="3">cv. Columbia</strain>
    </source>
</reference>
<dbReference type="Proteomes" id="UP000006548">
    <property type="component" value="Chromosome 3"/>
</dbReference>
<keyword evidence="3" id="KW-1185">Reference proteome</keyword>
<gene>
    <name evidence="1 2" type="ordered locus">At3g61571</name>
</gene>
<dbReference type="HOGENOM" id="CLU_3071462_0_0_1"/>
<evidence type="ECO:0000313" key="1">
    <source>
        <dbReference type="Araport" id="AT3G61571"/>
    </source>
</evidence>
<dbReference type="InParanoid" id="B3H5Z0"/>